<feature type="region of interest" description="Disordered" evidence="5">
    <location>
        <begin position="321"/>
        <end position="348"/>
    </location>
</feature>
<dbReference type="PANTHER" id="PTHR43179:SF12">
    <property type="entry name" value="GALACTOFURANOSYLTRANSFERASE GLFT2"/>
    <property type="match status" value="1"/>
</dbReference>
<dbReference type="RefSeq" id="WP_170149084.1">
    <property type="nucleotide sequence ID" value="NZ_QGTX01000001.1"/>
</dbReference>
<evidence type="ECO:0000256" key="3">
    <source>
        <dbReference type="ARBA" id="ARBA00022676"/>
    </source>
</evidence>
<dbReference type="PANTHER" id="PTHR43179">
    <property type="entry name" value="RHAMNOSYLTRANSFERASE WBBL"/>
    <property type="match status" value="1"/>
</dbReference>
<dbReference type="CDD" id="cd04186">
    <property type="entry name" value="GT_2_like_c"/>
    <property type="match status" value="1"/>
</dbReference>
<proteinExistence type="inferred from homology"/>
<evidence type="ECO:0000313" key="8">
    <source>
        <dbReference type="Proteomes" id="UP000246661"/>
    </source>
</evidence>
<comment type="caution">
    <text evidence="7">The sequence shown here is derived from an EMBL/GenBank/DDBJ whole genome shotgun (WGS) entry which is preliminary data.</text>
</comment>
<reference evidence="8" key="1">
    <citation type="submission" date="2018-05" db="EMBL/GenBank/DDBJ databases">
        <authorList>
            <person name="Klenk H.-P."/>
            <person name="Huntemann M."/>
            <person name="Clum A."/>
            <person name="Pillay M."/>
            <person name="Palaniappan K."/>
            <person name="Varghese N."/>
            <person name="Mikhailova N."/>
            <person name="Stamatis D."/>
            <person name="Reddy T."/>
            <person name="Daum C."/>
            <person name="Shapiro N."/>
            <person name="Ivanova N."/>
            <person name="Kyrpides N."/>
            <person name="Woyke T."/>
        </authorList>
    </citation>
    <scope>NUCLEOTIDE SEQUENCE [LARGE SCALE GENOMIC DNA]</scope>
    <source>
        <strain evidence="8">DSM 45417</strain>
    </source>
</reference>
<keyword evidence="4 7" id="KW-0808">Transferase</keyword>
<sequence length="348" mass="36542">MDPLSLGRGFGENDVALVVVTYNSVADVAGLIASLDVGLAGIDRSELVVVDNASSDGTADEVARLAPWATLVRAADNRGFAAGLNAGFAAARPARAVLVLNADVRLQQDCVARMLRGLGRPGVGIVAPRMLDADGHLFPSLRREPTLIRALAAAVLGGRRVAQLAPLSETVTDPGAYAAARMADWATGAVLLVSTTCWRDVGGWDESFFLFSEEVDFALRARDLGYRTAFEPTAVATHIGGITNSQDPMMYALLTSNRVRQYAKRHSAVATKAYSAALLLHETLRALQRGEPHWSARAAVAAASAGAAAHETMAALGATAGQPVHPSIGDPVPKLLRSDELSLRSQST</sequence>
<accession>A0A317QFK2</accession>
<organism evidence="7 8">
    <name type="scientific">Geodermatophilus normandii</name>
    <dbReference type="NCBI Taxonomy" id="1137989"/>
    <lineage>
        <taxon>Bacteria</taxon>
        <taxon>Bacillati</taxon>
        <taxon>Actinomycetota</taxon>
        <taxon>Actinomycetes</taxon>
        <taxon>Geodermatophilales</taxon>
        <taxon>Geodermatophilaceae</taxon>
        <taxon>Geodermatophilus</taxon>
    </lineage>
</organism>
<dbReference type="InterPro" id="IPR029044">
    <property type="entry name" value="Nucleotide-diphossugar_trans"/>
</dbReference>
<dbReference type="Pfam" id="PF00535">
    <property type="entry name" value="Glycos_transf_2"/>
    <property type="match status" value="1"/>
</dbReference>
<dbReference type="Proteomes" id="UP000246661">
    <property type="component" value="Unassembled WGS sequence"/>
</dbReference>
<dbReference type="InterPro" id="IPR001173">
    <property type="entry name" value="Glyco_trans_2-like"/>
</dbReference>
<protein>
    <submittedName>
        <fullName evidence="7">GT2 family glycosyltransferase</fullName>
    </submittedName>
</protein>
<evidence type="ECO:0000313" key="7">
    <source>
        <dbReference type="EMBL" id="PWW21376.1"/>
    </source>
</evidence>
<name>A0A317QFK2_9ACTN</name>
<dbReference type="Gene3D" id="3.90.550.10">
    <property type="entry name" value="Spore Coat Polysaccharide Biosynthesis Protein SpsA, Chain A"/>
    <property type="match status" value="1"/>
</dbReference>
<comment type="pathway">
    <text evidence="1">Cell wall biogenesis; cell wall polysaccharide biosynthesis.</text>
</comment>
<dbReference type="EMBL" id="QGTX01000001">
    <property type="protein sequence ID" value="PWW21376.1"/>
    <property type="molecule type" value="Genomic_DNA"/>
</dbReference>
<evidence type="ECO:0000256" key="2">
    <source>
        <dbReference type="ARBA" id="ARBA00006739"/>
    </source>
</evidence>
<dbReference type="SUPFAM" id="SSF53448">
    <property type="entry name" value="Nucleotide-diphospho-sugar transferases"/>
    <property type="match status" value="1"/>
</dbReference>
<dbReference type="GO" id="GO:0016757">
    <property type="term" value="F:glycosyltransferase activity"/>
    <property type="evidence" value="ECO:0007669"/>
    <property type="project" value="UniProtKB-KW"/>
</dbReference>
<comment type="similarity">
    <text evidence="2">Belongs to the glycosyltransferase 2 family.</text>
</comment>
<feature type="domain" description="Glycosyltransferase 2-like" evidence="6">
    <location>
        <begin position="17"/>
        <end position="140"/>
    </location>
</feature>
<evidence type="ECO:0000256" key="4">
    <source>
        <dbReference type="ARBA" id="ARBA00022679"/>
    </source>
</evidence>
<dbReference type="AlphaFoldDB" id="A0A317QFK2"/>
<evidence type="ECO:0000256" key="1">
    <source>
        <dbReference type="ARBA" id="ARBA00004776"/>
    </source>
</evidence>
<evidence type="ECO:0000256" key="5">
    <source>
        <dbReference type="SAM" id="MobiDB-lite"/>
    </source>
</evidence>
<evidence type="ECO:0000259" key="6">
    <source>
        <dbReference type="Pfam" id="PF00535"/>
    </source>
</evidence>
<gene>
    <name evidence="7" type="ORF">JD79_00505</name>
</gene>
<keyword evidence="3" id="KW-0328">Glycosyltransferase</keyword>
<keyword evidence="8" id="KW-1185">Reference proteome</keyword>